<comment type="caution">
    <text evidence="1">The sequence shown here is derived from an EMBL/GenBank/DDBJ whole genome shotgun (WGS) entry which is preliminary data.</text>
</comment>
<dbReference type="AlphaFoldDB" id="A0AAD9ZDW7"/>
<gene>
    <name evidence="1" type="ORF">OEA41_007506</name>
</gene>
<evidence type="ECO:0000313" key="2">
    <source>
        <dbReference type="Proteomes" id="UP001276659"/>
    </source>
</evidence>
<reference evidence="1" key="1">
    <citation type="submission" date="2022-11" db="EMBL/GenBank/DDBJ databases">
        <title>Chromosomal genome sequence assembly and mating type (MAT) locus characterization of the leprose asexual lichenized fungus Lepraria neglecta (Nyl.) Erichsen.</title>
        <authorList>
            <person name="Allen J.L."/>
            <person name="Pfeffer B."/>
        </authorList>
    </citation>
    <scope>NUCLEOTIDE SEQUENCE</scope>
    <source>
        <strain evidence="1">Allen 5258</strain>
    </source>
</reference>
<protein>
    <submittedName>
        <fullName evidence="1">Uncharacterized protein</fullName>
    </submittedName>
</protein>
<keyword evidence="2" id="KW-1185">Reference proteome</keyword>
<dbReference type="EMBL" id="JASNWA010000004">
    <property type="protein sequence ID" value="KAK3176183.1"/>
    <property type="molecule type" value="Genomic_DNA"/>
</dbReference>
<organism evidence="1 2">
    <name type="scientific">Lepraria neglecta</name>
    <dbReference type="NCBI Taxonomy" id="209136"/>
    <lineage>
        <taxon>Eukaryota</taxon>
        <taxon>Fungi</taxon>
        <taxon>Dikarya</taxon>
        <taxon>Ascomycota</taxon>
        <taxon>Pezizomycotina</taxon>
        <taxon>Lecanoromycetes</taxon>
        <taxon>OSLEUM clade</taxon>
        <taxon>Lecanoromycetidae</taxon>
        <taxon>Lecanorales</taxon>
        <taxon>Lecanorineae</taxon>
        <taxon>Stereocaulaceae</taxon>
        <taxon>Lepraria</taxon>
    </lineage>
</organism>
<dbReference type="Proteomes" id="UP001276659">
    <property type="component" value="Unassembled WGS sequence"/>
</dbReference>
<accession>A0AAD9ZDW7</accession>
<evidence type="ECO:0000313" key="1">
    <source>
        <dbReference type="EMBL" id="KAK3176183.1"/>
    </source>
</evidence>
<proteinExistence type="predicted"/>
<sequence length="161" mass="18120">MPDTLTPITKDTHPLPSSVMGRHIRVLVIPSDGYEFHMIHIKTVSLEENAPNSELGHHPDFHRYWGLEGWERRIATPMKVEGSTISSLNGKYYLFRSLADAHLEPNKHVGDHCFGDAFVVKVLDDGMDGQGDAAYEDVPKEILRSNVVKKMVMQLGEPTEK</sequence>
<name>A0AAD9ZDW7_9LECA</name>